<keyword evidence="3 8" id="KW-0520">NAD</keyword>
<dbReference type="HOGENOM" id="CLU_046656_0_0_10"/>
<keyword evidence="6 8" id="KW-0830">Ubiquinone</keyword>
<dbReference type="GO" id="GO:0006814">
    <property type="term" value="P:sodium ion transport"/>
    <property type="evidence" value="ECO:0007669"/>
    <property type="project" value="UniProtKB-UniRule"/>
</dbReference>
<comment type="subunit">
    <text evidence="8">Composed of six subunits; NqrA, NqrB, NqrC, NqrD, NqrE and NqrF.</text>
</comment>
<dbReference type="NCBIfam" id="TIGR01936">
    <property type="entry name" value="nqrA"/>
    <property type="match status" value="1"/>
</dbReference>
<proteinExistence type="inferred from homology"/>
<dbReference type="Pfam" id="PF11973">
    <property type="entry name" value="NQRA_SLBB"/>
    <property type="match status" value="1"/>
</dbReference>
<evidence type="ECO:0000259" key="10">
    <source>
        <dbReference type="Pfam" id="PF11973"/>
    </source>
</evidence>
<keyword evidence="5 8" id="KW-0406">Ion transport</keyword>
<dbReference type="eggNOG" id="COG1726">
    <property type="taxonomic scope" value="Bacteria"/>
</dbReference>
<evidence type="ECO:0000259" key="9">
    <source>
        <dbReference type="Pfam" id="PF05896"/>
    </source>
</evidence>
<keyword evidence="2 8" id="KW-1278">Translocase</keyword>
<feature type="domain" description="NqrA N-terminal barrel-sandwich hybrid" evidence="9">
    <location>
        <begin position="3"/>
        <end position="96"/>
    </location>
</feature>
<evidence type="ECO:0000256" key="8">
    <source>
        <dbReference type="HAMAP-Rule" id="MF_00425"/>
    </source>
</evidence>
<dbReference type="PANTHER" id="PTHR37839:SF1">
    <property type="entry name" value="NA(+)-TRANSLOCATING NADH-QUINONE REDUCTASE SUBUNIT A"/>
    <property type="match status" value="1"/>
</dbReference>
<dbReference type="Proteomes" id="UP000006054">
    <property type="component" value="Chromosome"/>
</dbReference>
<evidence type="ECO:0000313" key="12">
    <source>
        <dbReference type="EMBL" id="AFM04807.1"/>
    </source>
</evidence>
<keyword evidence="1 8" id="KW-0813">Transport</keyword>
<evidence type="ECO:0000259" key="11">
    <source>
        <dbReference type="Pfam" id="PF24836"/>
    </source>
</evidence>
<evidence type="ECO:0000256" key="6">
    <source>
        <dbReference type="ARBA" id="ARBA00023075"/>
    </source>
</evidence>
<dbReference type="PANTHER" id="PTHR37839">
    <property type="entry name" value="NA(+)-TRANSLOCATING NADH-QUINONE REDUCTASE SUBUNIT A"/>
    <property type="match status" value="1"/>
</dbReference>
<accession>I4ALH2</accession>
<dbReference type="NCBIfam" id="NF003761">
    <property type="entry name" value="PRK05352.1-4"/>
    <property type="match status" value="1"/>
</dbReference>
<organism evidence="12 13">
    <name type="scientific">Bernardetia litoralis (strain ATCC 23117 / DSM 6794 / NBRC 15988 / NCIMB 1366 / Fx l1 / Sio-4)</name>
    <name type="common">Flexibacter litoralis</name>
    <dbReference type="NCBI Taxonomy" id="880071"/>
    <lineage>
        <taxon>Bacteria</taxon>
        <taxon>Pseudomonadati</taxon>
        <taxon>Bacteroidota</taxon>
        <taxon>Cytophagia</taxon>
        <taxon>Cytophagales</taxon>
        <taxon>Bernardetiaceae</taxon>
        <taxon>Bernardetia</taxon>
    </lineage>
</organism>
<sequence length="454" mass="50657">MNIKTRKGFDINLAGKAALQVGAVDQSETFAIKPTDFVGMHRPKVVVREGDVVKAGTPLFFDKKLEKALYTSPVSGEVVEVKRGDKRKLLEIKILADKQIEYENFTKYSVSDMANLKGEDVKESLLKSGAWINIIQRPYGVVANPDETPRAIFISAFDSNPLAPDYDFLYKNEGQYFQAGIDALKKMVDVPIHLTTNGKAEVSAIFQNVRNVEQHTISGPHPAGNVGVQIHHIEPVNRGEVVWTISPYGIIQIGKLFLDGRYDASKKIAIVGSEVTTPQYYETYIGANVDKFLKNNLKQDHVRVISGNILTGTAITKDSYVGFYDNMVTILPEGDKPRFFLSDGWLAPTSRLSFHRALGLMSFLNPKKERVIDTSLNGEERAFVETGVMEQVVPMDILPLQLVKSIMAEDYDGMESLGIYEVIEEDVALCEFVDVSKHRIQNIVRQGIELLREG</sequence>
<keyword evidence="13" id="KW-1185">Reference proteome</keyword>
<dbReference type="InterPro" id="IPR008703">
    <property type="entry name" value="NqrA"/>
</dbReference>
<comment type="function">
    <text evidence="8">NQR complex catalyzes the reduction of ubiquinone-1 to ubiquinol by two successive reactions, coupled with the transport of Na(+) ions from the cytoplasm to the periplasm. NqrA to NqrE are probably involved in the second step, the conversion of ubisemiquinone to ubiquinol.</text>
</comment>
<dbReference type="Pfam" id="PF24836">
    <property type="entry name" value="NQRA_2nd"/>
    <property type="match status" value="1"/>
</dbReference>
<evidence type="ECO:0000256" key="5">
    <source>
        <dbReference type="ARBA" id="ARBA00023065"/>
    </source>
</evidence>
<dbReference type="Pfam" id="PF05896">
    <property type="entry name" value="NQRA_N"/>
    <property type="match status" value="1"/>
</dbReference>
<gene>
    <name evidence="8" type="primary">nqrA</name>
    <name evidence="12" type="ordered locus">Fleli_2441</name>
</gene>
<evidence type="ECO:0000256" key="2">
    <source>
        <dbReference type="ARBA" id="ARBA00022967"/>
    </source>
</evidence>
<dbReference type="AlphaFoldDB" id="I4ALH2"/>
<evidence type="ECO:0000313" key="13">
    <source>
        <dbReference type="Proteomes" id="UP000006054"/>
    </source>
</evidence>
<reference evidence="13" key="1">
    <citation type="submission" date="2012-06" db="EMBL/GenBank/DDBJ databases">
        <title>The complete genome of Flexibacter litoralis DSM 6794.</title>
        <authorList>
            <person name="Lucas S."/>
            <person name="Copeland A."/>
            <person name="Lapidus A."/>
            <person name="Glavina del Rio T."/>
            <person name="Dalin E."/>
            <person name="Tice H."/>
            <person name="Bruce D."/>
            <person name="Goodwin L."/>
            <person name="Pitluck S."/>
            <person name="Peters L."/>
            <person name="Ovchinnikova G."/>
            <person name="Lu M."/>
            <person name="Kyrpides N."/>
            <person name="Mavromatis K."/>
            <person name="Ivanova N."/>
            <person name="Brettin T."/>
            <person name="Detter J.C."/>
            <person name="Han C."/>
            <person name="Larimer F."/>
            <person name="Land M."/>
            <person name="Hauser L."/>
            <person name="Markowitz V."/>
            <person name="Cheng J.-F."/>
            <person name="Hugenholtz P."/>
            <person name="Woyke T."/>
            <person name="Wu D."/>
            <person name="Spring S."/>
            <person name="Lang E."/>
            <person name="Kopitz M."/>
            <person name="Brambilla E."/>
            <person name="Klenk H.-P."/>
            <person name="Eisen J.A."/>
        </authorList>
    </citation>
    <scope>NUCLEOTIDE SEQUENCE [LARGE SCALE GENOMIC DNA]</scope>
    <source>
        <strain evidence="13">ATCC 23117 / DSM 6794 / NBRC 15988 / NCIMB 1366 / Sio-4</strain>
    </source>
</reference>
<dbReference type="GO" id="GO:0016655">
    <property type="term" value="F:oxidoreductase activity, acting on NAD(P)H, quinone or similar compound as acceptor"/>
    <property type="evidence" value="ECO:0007669"/>
    <property type="project" value="UniProtKB-UniRule"/>
</dbReference>
<dbReference type="HAMAP" id="MF_00425">
    <property type="entry name" value="NqrA"/>
    <property type="match status" value="1"/>
</dbReference>
<comment type="catalytic activity">
    <reaction evidence="8">
        <text>a ubiquinone + n Na(+)(in) + NADH + H(+) = a ubiquinol + n Na(+)(out) + NAD(+)</text>
        <dbReference type="Rhea" id="RHEA:47748"/>
        <dbReference type="Rhea" id="RHEA-COMP:9565"/>
        <dbReference type="Rhea" id="RHEA-COMP:9566"/>
        <dbReference type="ChEBI" id="CHEBI:15378"/>
        <dbReference type="ChEBI" id="CHEBI:16389"/>
        <dbReference type="ChEBI" id="CHEBI:17976"/>
        <dbReference type="ChEBI" id="CHEBI:29101"/>
        <dbReference type="ChEBI" id="CHEBI:57540"/>
        <dbReference type="ChEBI" id="CHEBI:57945"/>
        <dbReference type="EC" id="7.2.1.1"/>
    </reaction>
</comment>
<protein>
    <recommendedName>
        <fullName evidence="8">Na(+)-translocating NADH-quinone reductase subunit A</fullName>
        <shortName evidence="8">Na(+)-NQR subunit A</shortName>
        <shortName evidence="8">Na(+)-translocating NQR subunit A</shortName>
        <ecNumber evidence="8">7.2.1.1</ecNumber>
    </recommendedName>
    <alternativeName>
        <fullName evidence="8">NQR complex subunit A</fullName>
    </alternativeName>
    <alternativeName>
        <fullName evidence="8">NQR-1 subunit A</fullName>
    </alternativeName>
</protein>
<dbReference type="KEGG" id="fli:Fleli_2441"/>
<evidence type="ECO:0000256" key="1">
    <source>
        <dbReference type="ARBA" id="ARBA00022448"/>
    </source>
</evidence>
<dbReference type="EC" id="7.2.1.1" evidence="8"/>
<dbReference type="InterPro" id="IPR056148">
    <property type="entry name" value="NQRA_2nd"/>
</dbReference>
<evidence type="ECO:0000256" key="4">
    <source>
        <dbReference type="ARBA" id="ARBA00023053"/>
    </source>
</evidence>
<dbReference type="EMBL" id="CP003345">
    <property type="protein sequence ID" value="AFM04807.1"/>
    <property type="molecule type" value="Genomic_DNA"/>
</dbReference>
<dbReference type="PATRIC" id="fig|880071.3.peg.2427"/>
<evidence type="ECO:0000256" key="7">
    <source>
        <dbReference type="ARBA" id="ARBA00023201"/>
    </source>
</evidence>
<feature type="domain" description="Na(+)-translocating NADH-quinone reductase subunit A C-terminal" evidence="10">
    <location>
        <begin position="268"/>
        <end position="315"/>
    </location>
</feature>
<dbReference type="InterPro" id="IPR056147">
    <property type="entry name" value="NQRA_N"/>
</dbReference>
<keyword evidence="7 8" id="KW-0739">Sodium transport</keyword>
<dbReference type="OrthoDB" id="9774536at2"/>
<comment type="similarity">
    <text evidence="8">Belongs to the NqrA family.</text>
</comment>
<dbReference type="STRING" id="880071.Fleli_2441"/>
<name>I4ALH2_BERLS</name>
<evidence type="ECO:0000256" key="3">
    <source>
        <dbReference type="ARBA" id="ARBA00023027"/>
    </source>
</evidence>
<keyword evidence="4 8" id="KW-0915">Sodium</keyword>
<feature type="domain" description="NqrA second alpha/beta" evidence="11">
    <location>
        <begin position="117"/>
        <end position="261"/>
    </location>
</feature>
<dbReference type="RefSeq" id="WP_014798244.1">
    <property type="nucleotide sequence ID" value="NC_018018.1"/>
</dbReference>
<dbReference type="InterPro" id="IPR022615">
    <property type="entry name" value="NqrA_C_domain"/>
</dbReference>